<dbReference type="eggNOG" id="ENOG5032E0I">
    <property type="taxonomic scope" value="Bacteria"/>
</dbReference>
<dbReference type="Proteomes" id="UP000001175">
    <property type="component" value="Chromosome"/>
</dbReference>
<dbReference type="KEGG" id="syc:syc1172_c"/>
<protein>
    <recommendedName>
        <fullName evidence="3">Plastid lipid-associated protein/fibrillin conserved domain-containing protein</fullName>
    </recommendedName>
</protein>
<proteinExistence type="predicted"/>
<evidence type="ECO:0008006" key="3">
    <source>
        <dbReference type="Google" id="ProtNLM"/>
    </source>
</evidence>
<name>A0A0H3K2C0_SYNP6</name>
<reference evidence="1 2" key="1">
    <citation type="journal article" date="2007" name="Photosyn. Res.">
        <title>Complete nucleotide sequence of the freshwater unicellular cyanobacterium Synechococcus elongatus PCC 6301 chromosome: gene content and organization.</title>
        <authorList>
            <person name="Sugita C."/>
            <person name="Ogata K."/>
            <person name="Shikata M."/>
            <person name="Jikuya H."/>
            <person name="Takano J."/>
            <person name="Furumichi M."/>
            <person name="Kanehisa M."/>
            <person name="Omata T."/>
            <person name="Sugiura M."/>
            <person name="Sugita M."/>
        </authorList>
    </citation>
    <scope>NUCLEOTIDE SEQUENCE [LARGE SCALE GENOMIC DNA]</scope>
    <source>
        <strain evidence="2">ATCC 27144 / PCC 6301 / SAUG 1402/1</strain>
    </source>
</reference>
<gene>
    <name evidence="1" type="ordered locus">syc1172_c</name>
</gene>
<dbReference type="EMBL" id="AP008231">
    <property type="protein sequence ID" value="BAD79362.1"/>
    <property type="molecule type" value="Genomic_DNA"/>
</dbReference>
<sequence length="190" mass="21353">MTAIAPDWEALLQSDAAALAEQLLASERQARSQRPAITSADLEGLWQLQAGLNKTGRLWRWPAFLPATLEYRWIEAESGQITNQICLGAMRFRFRGPCQFEVGRNLLWFDFEQWQLAWGDRLLVQGRLGGAAAISRLSDRLQQRPRPKLPFFHYFSVTPTVIAARGRGGGVALWQKVKASPACRTDSSLL</sequence>
<organism evidence="1 2">
    <name type="scientific">Synechococcus sp. (strain ATCC 27144 / PCC 6301 / SAUG 1402/1)</name>
    <name type="common">Anacystis nidulans</name>
    <dbReference type="NCBI Taxonomy" id="269084"/>
    <lineage>
        <taxon>Bacteria</taxon>
        <taxon>Bacillati</taxon>
        <taxon>Cyanobacteriota</taxon>
        <taxon>Cyanophyceae</taxon>
        <taxon>Synechococcales</taxon>
        <taxon>Synechococcaceae</taxon>
        <taxon>Synechococcus</taxon>
    </lineage>
</organism>
<evidence type="ECO:0000313" key="2">
    <source>
        <dbReference type="Proteomes" id="UP000001175"/>
    </source>
</evidence>
<dbReference type="AlphaFoldDB" id="A0A0H3K2C0"/>
<accession>A0A0H3K2C0</accession>
<evidence type="ECO:0000313" key="1">
    <source>
        <dbReference type="EMBL" id="BAD79362.1"/>
    </source>
</evidence>
<dbReference type="GeneID" id="72429158"/>
<dbReference type="RefSeq" id="WP_011243484.1">
    <property type="nucleotide sequence ID" value="NC_006576.1"/>
</dbReference>